<dbReference type="GeneTree" id="ENSGT00390000005194"/>
<feature type="domain" description="Rad4 beta-hairpin" evidence="11">
    <location>
        <begin position="635"/>
        <end position="709"/>
    </location>
</feature>
<keyword evidence="7" id="KW-0539">Nucleus</keyword>
<evidence type="ECO:0000256" key="4">
    <source>
        <dbReference type="ARBA" id="ARBA00022763"/>
    </source>
</evidence>
<evidence type="ECO:0000259" key="10">
    <source>
        <dbReference type="SMART" id="SM01031"/>
    </source>
</evidence>
<feature type="compositionally biased region" description="Basic and acidic residues" evidence="8">
    <location>
        <begin position="295"/>
        <end position="316"/>
    </location>
</feature>
<dbReference type="InterPro" id="IPR018326">
    <property type="entry name" value="Rad4_beta-hairpin_dom1"/>
</dbReference>
<dbReference type="NCBIfam" id="TIGR00605">
    <property type="entry name" value="rad4"/>
    <property type="match status" value="1"/>
</dbReference>
<dbReference type="FunFam" id="3.30.70.2460:FF:000001">
    <property type="entry name" value="DNA repair protein Rad4 family"/>
    <property type="match status" value="1"/>
</dbReference>
<dbReference type="GO" id="GO:0000111">
    <property type="term" value="C:nucleotide-excision repair factor 2 complex"/>
    <property type="evidence" value="ECO:0007669"/>
    <property type="project" value="TreeGrafter"/>
</dbReference>
<evidence type="ECO:0000256" key="3">
    <source>
        <dbReference type="ARBA" id="ARBA00022553"/>
    </source>
</evidence>
<keyword evidence="5" id="KW-0238">DNA-binding</keyword>
<dbReference type="GO" id="GO:0003697">
    <property type="term" value="F:single-stranded DNA binding"/>
    <property type="evidence" value="ECO:0007669"/>
    <property type="project" value="TreeGrafter"/>
</dbReference>
<dbReference type="GO" id="GO:0006289">
    <property type="term" value="P:nucleotide-excision repair"/>
    <property type="evidence" value="ECO:0007669"/>
    <property type="project" value="InterPro"/>
</dbReference>
<dbReference type="InterPro" id="IPR018325">
    <property type="entry name" value="Rad4/PNGase_transGLS-fold"/>
</dbReference>
<dbReference type="Pfam" id="PF10404">
    <property type="entry name" value="BHD_2"/>
    <property type="match status" value="1"/>
</dbReference>
<dbReference type="InterPro" id="IPR038765">
    <property type="entry name" value="Papain-like_cys_pep_sf"/>
</dbReference>
<dbReference type="InterPro" id="IPR042488">
    <property type="entry name" value="Rad4_BHD3_sf"/>
</dbReference>
<dbReference type="Proteomes" id="UP000314980">
    <property type="component" value="Unassembled WGS sequence"/>
</dbReference>
<evidence type="ECO:0000259" key="11">
    <source>
        <dbReference type="SMART" id="SM01032"/>
    </source>
</evidence>
<dbReference type="PANTHER" id="PTHR12135">
    <property type="entry name" value="DNA REPAIR PROTEIN XP-C / RAD4"/>
    <property type="match status" value="1"/>
</dbReference>
<dbReference type="Pfam" id="PF03835">
    <property type="entry name" value="Rad4"/>
    <property type="match status" value="1"/>
</dbReference>
<evidence type="ECO:0000256" key="6">
    <source>
        <dbReference type="ARBA" id="ARBA00023204"/>
    </source>
</evidence>
<keyword evidence="3" id="KW-0597">Phosphoprotein</keyword>
<dbReference type="Ensembl" id="ENSLCAT00010061317.1">
    <property type="protein sequence ID" value="ENSLCAP00010059701.1"/>
    <property type="gene ID" value="ENSLCAG00010027804.1"/>
</dbReference>
<keyword evidence="13" id="KW-1185">Reference proteome</keyword>
<dbReference type="Gene3D" id="2.20.20.110">
    <property type="entry name" value="Rad4, beta-hairpin domain BHD1"/>
    <property type="match status" value="1"/>
</dbReference>
<dbReference type="GO" id="GO:0003684">
    <property type="term" value="F:damaged DNA binding"/>
    <property type="evidence" value="ECO:0007669"/>
    <property type="project" value="InterPro"/>
</dbReference>
<feature type="compositionally biased region" description="Acidic residues" evidence="8">
    <location>
        <begin position="351"/>
        <end position="376"/>
    </location>
</feature>
<feature type="region of interest" description="Disordered" evidence="8">
    <location>
        <begin position="1"/>
        <end position="81"/>
    </location>
</feature>
<proteinExistence type="inferred from homology"/>
<evidence type="ECO:0000256" key="8">
    <source>
        <dbReference type="SAM" id="MobiDB-lite"/>
    </source>
</evidence>
<comment type="subcellular location">
    <subcellularLocation>
        <location evidence="1">Nucleus</location>
    </subcellularLocation>
</comment>
<dbReference type="SMART" id="SM01031">
    <property type="entry name" value="BHD_2"/>
    <property type="match status" value="1"/>
</dbReference>
<feature type="domain" description="Rad4 beta-hairpin" evidence="9">
    <location>
        <begin position="515"/>
        <end position="567"/>
    </location>
</feature>
<evidence type="ECO:0000256" key="5">
    <source>
        <dbReference type="ARBA" id="ARBA00023125"/>
    </source>
</evidence>
<dbReference type="Gene3D" id="3.30.70.2460">
    <property type="entry name" value="Rad4, beta-hairpin domain BHD3"/>
    <property type="match status" value="1"/>
</dbReference>
<keyword evidence="4" id="KW-0227">DNA damage</keyword>
<dbReference type="Gene3D" id="3.90.260.10">
    <property type="entry name" value="Transglutaminase-like"/>
    <property type="match status" value="1"/>
</dbReference>
<feature type="compositionally biased region" description="Basic and acidic residues" evidence="8">
    <location>
        <begin position="820"/>
        <end position="832"/>
    </location>
</feature>
<evidence type="ECO:0000313" key="12">
    <source>
        <dbReference type="Ensembl" id="ENSLCAP00010059701.1"/>
    </source>
</evidence>
<sequence length="832" mass="94094">KSRLSSKTTSRNNSSSKSTATTAAADVKTSRYFQSPVKEEVDSEDDFDMGTSPPLKLNCKKLEKKEKEEEEDSEEDEDDWEEVEGKAQLKKKNSVILLCVILHFFNLQRTIKRQAEFESYLRRMMNRYKKDLLIDTHKVHLMCLIASGMFRNRLCSEPDLLAITLSLLPSHFGMVAKERIDQNYLSGLLKWFRATFTLNPSLPYEERPDPQALLERRLASLSARNHEEMTHLFLLVLRSLQLFCRLVLSLQPIPFKPPSAKGKGAITSTGKSHTNQETSKTTSPEPKVSPGSKRPAGEGKAKGDRGGKKAKTKEIKEEEEEEKAITSGGQRPKNSKRRSVASKVTYKEESNSEGEEGLSEEEFQVTSEEDSEDSESEANSTKGKKGRGKSKEGEGTANNGTKRRSGKKKEGPGADEWLEVYLEKTSSWVCVDVEHGVGMPHLCSQNATAPVTYVVSVDGDGFVKDLGRKYDPTWMTSSRKRRVDEEWWEETLEPLLGPEDEKDMKEDKELQNKLLSKPLPISITEYKDHPLYALKRHLLKYEAIYPPTATVLGYCRGEPVYSRDCVHTLHSRDTWLKEARTVRLGEEPYKMVKGFSNRSRKARMMSEQKDEKDLPLFGEWQTEEYQPPIAVDGKVPRNDYGNVYLFKPCMLPVGCVHLRLPNLHRVARKLDMDAAPAVTGFDFHGGYSHAVTDGYIVCEEHEEVLRAAWVEEQELQKQKEKEKKEKRAISNWTLLVKGLLIRERLKQRYGKKNQGLGSLANGDEAGGFSSDEEAVEGGSPGAKTASEILAMSWPQNRQAEEDGGNTSGLKKKSMTKREKKGQEKHLFPFEKA</sequence>
<reference evidence="13" key="1">
    <citation type="submission" date="2015-09" db="EMBL/GenBank/DDBJ databases">
        <authorList>
            <person name="Sai Rama Sridatta P."/>
        </authorList>
    </citation>
    <scope>NUCLEOTIDE SEQUENCE [LARGE SCALE GENOMIC DNA]</scope>
</reference>
<feature type="compositionally biased region" description="Acidic residues" evidence="8">
    <location>
        <begin position="68"/>
        <end position="81"/>
    </location>
</feature>
<organism evidence="12 13">
    <name type="scientific">Lates calcarifer</name>
    <name type="common">Barramundi</name>
    <name type="synonym">Holocentrus calcarifer</name>
    <dbReference type="NCBI Taxonomy" id="8187"/>
    <lineage>
        <taxon>Eukaryota</taxon>
        <taxon>Metazoa</taxon>
        <taxon>Chordata</taxon>
        <taxon>Craniata</taxon>
        <taxon>Vertebrata</taxon>
        <taxon>Euteleostomi</taxon>
        <taxon>Actinopterygii</taxon>
        <taxon>Neopterygii</taxon>
        <taxon>Teleostei</taxon>
        <taxon>Neoteleostei</taxon>
        <taxon>Acanthomorphata</taxon>
        <taxon>Carangaria</taxon>
        <taxon>Carangaria incertae sedis</taxon>
        <taxon>Centropomidae</taxon>
        <taxon>Lates</taxon>
    </lineage>
</organism>
<dbReference type="GO" id="GO:0005737">
    <property type="term" value="C:cytoplasm"/>
    <property type="evidence" value="ECO:0007669"/>
    <property type="project" value="TreeGrafter"/>
</dbReference>
<dbReference type="SMART" id="SM01030">
    <property type="entry name" value="BHD_1"/>
    <property type="match status" value="1"/>
</dbReference>
<feature type="compositionally biased region" description="Low complexity" evidence="8">
    <location>
        <begin position="1"/>
        <end position="27"/>
    </location>
</feature>
<dbReference type="InterPro" id="IPR004583">
    <property type="entry name" value="DNA_repair_Rad4"/>
</dbReference>
<comment type="similarity">
    <text evidence="2">Belongs to the XPC family.</text>
</comment>
<evidence type="ECO:0000313" key="13">
    <source>
        <dbReference type="Proteomes" id="UP000314980"/>
    </source>
</evidence>
<gene>
    <name evidence="12" type="primary">XPC</name>
    <name evidence="12" type="synonym">xpc</name>
</gene>
<accession>A0A4W6G8X1</accession>
<dbReference type="Pfam" id="PF10405">
    <property type="entry name" value="BHD_3"/>
    <property type="match status" value="1"/>
</dbReference>
<evidence type="ECO:0000256" key="2">
    <source>
        <dbReference type="ARBA" id="ARBA00009525"/>
    </source>
</evidence>
<dbReference type="Pfam" id="PF10403">
    <property type="entry name" value="BHD_1"/>
    <property type="match status" value="1"/>
</dbReference>
<dbReference type="GO" id="GO:0071942">
    <property type="term" value="C:XPC complex"/>
    <property type="evidence" value="ECO:0007669"/>
    <property type="project" value="TreeGrafter"/>
</dbReference>
<dbReference type="InterPro" id="IPR018328">
    <property type="entry name" value="Rad4_beta-hairpin_dom3"/>
</dbReference>
<name>A0A4W6G8X1_LATCA</name>
<reference evidence="12" key="2">
    <citation type="submission" date="2025-08" db="UniProtKB">
        <authorList>
            <consortium name="Ensembl"/>
        </authorList>
    </citation>
    <scope>IDENTIFICATION</scope>
</reference>
<dbReference type="AlphaFoldDB" id="A0A4W6G8X1"/>
<reference evidence="12" key="3">
    <citation type="submission" date="2025-09" db="UniProtKB">
        <authorList>
            <consortium name="Ensembl"/>
        </authorList>
    </citation>
    <scope>IDENTIFICATION</scope>
</reference>
<dbReference type="InterPro" id="IPR018026">
    <property type="entry name" value="DNA_repair_Rad4-like"/>
</dbReference>
<feature type="region of interest" description="Disordered" evidence="8">
    <location>
        <begin position="753"/>
        <end position="832"/>
    </location>
</feature>
<protein>
    <submittedName>
        <fullName evidence="12">Xeroderma pigmentosum, complementation group C</fullName>
    </submittedName>
</protein>
<feature type="domain" description="Rad4 beta-hairpin" evidence="10">
    <location>
        <begin position="569"/>
        <end position="628"/>
    </location>
</feature>
<evidence type="ECO:0000256" key="1">
    <source>
        <dbReference type="ARBA" id="ARBA00004123"/>
    </source>
</evidence>
<keyword evidence="6" id="KW-0234">DNA repair</keyword>
<evidence type="ECO:0000256" key="7">
    <source>
        <dbReference type="ARBA" id="ARBA00023242"/>
    </source>
</evidence>
<dbReference type="PANTHER" id="PTHR12135:SF0">
    <property type="entry name" value="DNA REPAIR PROTEIN COMPLEMENTING XP-C CELLS"/>
    <property type="match status" value="1"/>
</dbReference>
<dbReference type="SUPFAM" id="SSF54001">
    <property type="entry name" value="Cysteine proteinases"/>
    <property type="match status" value="1"/>
</dbReference>
<dbReference type="SMART" id="SM01032">
    <property type="entry name" value="BHD_3"/>
    <property type="match status" value="1"/>
</dbReference>
<dbReference type="InterPro" id="IPR036985">
    <property type="entry name" value="Transglutaminase-like_sf"/>
</dbReference>
<dbReference type="InterPro" id="IPR018327">
    <property type="entry name" value="BHD_2"/>
</dbReference>
<dbReference type="GO" id="GO:0006298">
    <property type="term" value="P:mismatch repair"/>
    <property type="evidence" value="ECO:0007669"/>
    <property type="project" value="TreeGrafter"/>
</dbReference>
<dbReference type="FunFam" id="3.90.260.10:FF:000017">
    <property type="entry name" value="Xeroderma pigmentosum, complementation group C"/>
    <property type="match status" value="1"/>
</dbReference>
<evidence type="ECO:0000259" key="9">
    <source>
        <dbReference type="SMART" id="SM01030"/>
    </source>
</evidence>
<feature type="compositionally biased region" description="Polar residues" evidence="8">
    <location>
        <begin position="266"/>
        <end position="284"/>
    </location>
</feature>
<dbReference type="FunFam" id="2.20.20.110:FF:000001">
    <property type="entry name" value="DNA repair protein complementing XP-C cells"/>
    <property type="match status" value="1"/>
</dbReference>
<feature type="region of interest" description="Disordered" evidence="8">
    <location>
        <begin position="257"/>
        <end position="413"/>
    </location>
</feature>
<feature type="compositionally biased region" description="Basic residues" evidence="8">
    <location>
        <begin position="809"/>
        <end position="819"/>
    </location>
</feature>